<feature type="domain" description="Haemin-degrading HemS/ChuX" evidence="1">
    <location>
        <begin position="210"/>
        <end position="337"/>
    </location>
</feature>
<dbReference type="Proteomes" id="UP001193680">
    <property type="component" value="Unassembled WGS sequence"/>
</dbReference>
<name>A0ABS0BWD6_9GAMM</name>
<proteinExistence type="predicted"/>
<dbReference type="Pfam" id="PF05171">
    <property type="entry name" value="HemS"/>
    <property type="match status" value="2"/>
</dbReference>
<evidence type="ECO:0000259" key="1">
    <source>
        <dbReference type="Pfam" id="PF05171"/>
    </source>
</evidence>
<dbReference type="CDD" id="cd16831">
    <property type="entry name" value="HemS-like_C"/>
    <property type="match status" value="1"/>
</dbReference>
<dbReference type="CDD" id="cd16830">
    <property type="entry name" value="HemS-like_N"/>
    <property type="match status" value="1"/>
</dbReference>
<reference evidence="2 3" key="2">
    <citation type="submission" date="2020-11" db="EMBL/GenBank/DDBJ databases">
        <title>Sulfur oxidizing isolate from Hospital Hole Sinkhole.</title>
        <authorList>
            <person name="Scott K.M."/>
        </authorList>
    </citation>
    <scope>NUCLEOTIDE SEQUENCE [LARGE SCALE GENOMIC DNA]</scope>
    <source>
        <strain evidence="2 3">HH1</strain>
    </source>
</reference>
<protein>
    <recommendedName>
        <fullName evidence="1">Haemin-degrading HemS/ChuX domain-containing protein</fullName>
    </recommendedName>
</protein>
<dbReference type="RefSeq" id="WP_185978272.1">
    <property type="nucleotide sequence ID" value="NZ_JACBGI020000011.1"/>
</dbReference>
<evidence type="ECO:0000313" key="2">
    <source>
        <dbReference type="EMBL" id="MBF6058128.1"/>
    </source>
</evidence>
<dbReference type="Gene3D" id="3.40.1570.10">
    <property type="entry name" value="HemS/ChuS/ChuX like domains"/>
    <property type="match status" value="2"/>
</dbReference>
<feature type="domain" description="Haemin-degrading HemS/ChuX" evidence="1">
    <location>
        <begin position="28"/>
        <end position="153"/>
    </location>
</feature>
<dbReference type="InterPro" id="IPR053733">
    <property type="entry name" value="Heme_Transport_Util_sf"/>
</dbReference>
<dbReference type="InterPro" id="IPR007845">
    <property type="entry name" value="HemS/ChuX_dom"/>
</dbReference>
<sequence>MHSLLEKKQNLLAEKQPPRAREAARRLGVSEAEYVALSCPGSATALDALSFSELLLELHRLGEVMVLTRNDTAVMEHYGVYANPKLRHGSVAILNNPDIDLRLRLGQFKWAFAVNENSRLSLQFFDRYGSAVHKIYLTSKSDSQVFSTLLNRFKTECFMPEPEPSVRQLASEEIRLSSEQRRDLLADWQAIDNAHQVNGLLKKHAVTRPQIYQLLEEGAEQLALGSVKALMESISERKIPVLIFVPNGVVTQIHNGRLHKLVETGPWFNVLDKRFNFHLNLQGVKQAWIVEKPTEQGVTRSVEWFDDEHNPVAMLYLHSDCRADRQMTDAWENALSALERLDGPVTENFVSHGGRR</sequence>
<accession>A0ABS0BWD6</accession>
<gene>
    <name evidence="2" type="ORF">H8792_007210</name>
</gene>
<dbReference type="SUPFAM" id="SSF144064">
    <property type="entry name" value="Heme iron utilization protein-like"/>
    <property type="match status" value="1"/>
</dbReference>
<reference evidence="2 3" key="1">
    <citation type="submission" date="2020-06" db="EMBL/GenBank/DDBJ databases">
        <authorList>
            <person name="Scott K."/>
        </authorList>
    </citation>
    <scope>NUCLEOTIDE SEQUENCE [LARGE SCALE GENOMIC DNA]</scope>
    <source>
        <strain evidence="2 3">HH1</strain>
    </source>
</reference>
<dbReference type="EMBL" id="JACBGI020000011">
    <property type="protein sequence ID" value="MBF6058128.1"/>
    <property type="molecule type" value="Genomic_DNA"/>
</dbReference>
<comment type="caution">
    <text evidence="2">The sequence shown here is derived from an EMBL/GenBank/DDBJ whole genome shotgun (WGS) entry which is preliminary data.</text>
</comment>
<keyword evidence="3" id="KW-1185">Reference proteome</keyword>
<organism evidence="2 3">
    <name type="scientific">Thiomicrorhabdus heinhorstiae</name>
    <dbReference type="NCBI Taxonomy" id="2748010"/>
    <lineage>
        <taxon>Bacteria</taxon>
        <taxon>Pseudomonadati</taxon>
        <taxon>Pseudomonadota</taxon>
        <taxon>Gammaproteobacteria</taxon>
        <taxon>Thiotrichales</taxon>
        <taxon>Piscirickettsiaceae</taxon>
        <taxon>Thiomicrorhabdus</taxon>
    </lineage>
</organism>
<evidence type="ECO:0000313" key="3">
    <source>
        <dbReference type="Proteomes" id="UP001193680"/>
    </source>
</evidence>